<dbReference type="AlphaFoldDB" id="A0A662DJT9"/>
<accession>A0A662DJT9</accession>
<keyword evidence="2" id="KW-0489">Methyltransferase</keyword>
<reference evidence="5 6" key="1">
    <citation type="submission" date="2018-06" db="EMBL/GenBank/DDBJ databases">
        <title>Extensive metabolic versatility and redundancy in microbially diverse, dynamic hydrothermal sediments.</title>
        <authorList>
            <person name="Dombrowski N."/>
            <person name="Teske A."/>
            <person name="Baker B.J."/>
        </authorList>
    </citation>
    <scope>NUCLEOTIDE SEQUENCE [LARGE SCALE GENOMIC DNA]</scope>
    <source>
        <strain evidence="5">B19_G9</strain>
    </source>
</reference>
<evidence type="ECO:0000313" key="5">
    <source>
        <dbReference type="EMBL" id="RLE14561.1"/>
    </source>
</evidence>
<proteinExistence type="inferred from homology"/>
<dbReference type="Pfam" id="PF06253">
    <property type="entry name" value="MTTB"/>
    <property type="match status" value="1"/>
</dbReference>
<dbReference type="GO" id="GO:0008168">
    <property type="term" value="F:methyltransferase activity"/>
    <property type="evidence" value="ECO:0007669"/>
    <property type="project" value="UniProtKB-KW"/>
</dbReference>
<organism evidence="5 6">
    <name type="scientific">Aerophobetes bacterium</name>
    <dbReference type="NCBI Taxonomy" id="2030807"/>
    <lineage>
        <taxon>Bacteria</taxon>
        <taxon>Candidatus Aerophobota</taxon>
    </lineage>
</organism>
<dbReference type="InterPro" id="IPR010426">
    <property type="entry name" value="MTTB_MeTrfase"/>
</dbReference>
<sequence>MSVFKKAGCDVDFETKRVKFPPGLVEECLRKCPSSFRVKARNPKDEFVNRTG</sequence>
<evidence type="ECO:0000256" key="3">
    <source>
        <dbReference type="ARBA" id="ARBA00022679"/>
    </source>
</evidence>
<dbReference type="EMBL" id="DRBC01000187">
    <property type="protein sequence ID" value="HDN84734.1"/>
    <property type="molecule type" value="Genomic_DNA"/>
</dbReference>
<dbReference type="Gene3D" id="3.20.20.480">
    <property type="entry name" value="Trimethylamine methyltransferase-like"/>
    <property type="match status" value="1"/>
</dbReference>
<dbReference type="GO" id="GO:0032259">
    <property type="term" value="P:methylation"/>
    <property type="evidence" value="ECO:0007669"/>
    <property type="project" value="UniProtKB-KW"/>
</dbReference>
<dbReference type="GO" id="GO:0015948">
    <property type="term" value="P:methanogenesis"/>
    <property type="evidence" value="ECO:0007669"/>
    <property type="project" value="InterPro"/>
</dbReference>
<evidence type="ECO:0000256" key="1">
    <source>
        <dbReference type="ARBA" id="ARBA00007137"/>
    </source>
</evidence>
<protein>
    <submittedName>
        <fullName evidence="5">Uncharacterized protein</fullName>
    </submittedName>
</protein>
<dbReference type="EMBL" id="QMQB01000032">
    <property type="protein sequence ID" value="RLE14561.1"/>
    <property type="molecule type" value="Genomic_DNA"/>
</dbReference>
<dbReference type="Proteomes" id="UP000885660">
    <property type="component" value="Unassembled WGS sequence"/>
</dbReference>
<comment type="similarity">
    <text evidence="1">Belongs to the trimethylamine methyltransferase family.</text>
</comment>
<comment type="caution">
    <text evidence="5">The sequence shown here is derived from an EMBL/GenBank/DDBJ whole genome shotgun (WGS) entry which is preliminary data.</text>
</comment>
<reference evidence="4" key="2">
    <citation type="journal article" date="2020" name="mSystems">
        <title>Genome- and Community-Level Interaction Insights into Carbon Utilization and Element Cycling Functions of Hydrothermarchaeota in Hydrothermal Sediment.</title>
        <authorList>
            <person name="Zhou Z."/>
            <person name="Liu Y."/>
            <person name="Xu W."/>
            <person name="Pan J."/>
            <person name="Luo Z.H."/>
            <person name="Li M."/>
        </authorList>
    </citation>
    <scope>NUCLEOTIDE SEQUENCE [LARGE SCALE GENOMIC DNA]</scope>
    <source>
        <strain evidence="4">HyVt-219</strain>
    </source>
</reference>
<keyword evidence="3" id="KW-0808">Transferase</keyword>
<evidence type="ECO:0000313" key="6">
    <source>
        <dbReference type="Proteomes" id="UP000267654"/>
    </source>
</evidence>
<dbReference type="Proteomes" id="UP000267654">
    <property type="component" value="Unassembled WGS sequence"/>
</dbReference>
<dbReference type="InterPro" id="IPR038601">
    <property type="entry name" value="MttB-like_sf"/>
</dbReference>
<evidence type="ECO:0000313" key="4">
    <source>
        <dbReference type="EMBL" id="HDN84734.1"/>
    </source>
</evidence>
<evidence type="ECO:0000256" key="2">
    <source>
        <dbReference type="ARBA" id="ARBA00022603"/>
    </source>
</evidence>
<gene>
    <name evidence="5" type="ORF">DRI96_01285</name>
    <name evidence="4" type="ORF">ENG47_03120</name>
</gene>
<name>A0A662DJT9_UNCAE</name>